<name>A0A0S8J7X0_UNCT6</name>
<dbReference type="SUPFAM" id="SSF54427">
    <property type="entry name" value="NTF2-like"/>
    <property type="match status" value="1"/>
</dbReference>
<dbReference type="Proteomes" id="UP000051035">
    <property type="component" value="Unassembled WGS sequence"/>
</dbReference>
<gene>
    <name evidence="1" type="ORF">AMJ71_11200</name>
</gene>
<protein>
    <recommendedName>
        <fullName evidence="3">Ester cyclase</fullName>
    </recommendedName>
</protein>
<proteinExistence type="predicted"/>
<dbReference type="GO" id="GO:0030638">
    <property type="term" value="P:polyketide metabolic process"/>
    <property type="evidence" value="ECO:0007669"/>
    <property type="project" value="InterPro"/>
</dbReference>
<evidence type="ECO:0000313" key="2">
    <source>
        <dbReference type="Proteomes" id="UP000051035"/>
    </source>
</evidence>
<dbReference type="EMBL" id="LJVA01000195">
    <property type="protein sequence ID" value="KPL05754.1"/>
    <property type="molecule type" value="Genomic_DNA"/>
</dbReference>
<organism evidence="1 2">
    <name type="scientific">candidate division TA06 bacterium SM1_40</name>
    <dbReference type="NCBI Taxonomy" id="1703773"/>
    <lineage>
        <taxon>Bacteria</taxon>
        <taxon>Bacteria division TA06</taxon>
    </lineage>
</organism>
<dbReference type="Pfam" id="PF07366">
    <property type="entry name" value="SnoaL"/>
    <property type="match status" value="1"/>
</dbReference>
<evidence type="ECO:0008006" key="3">
    <source>
        <dbReference type="Google" id="ProtNLM"/>
    </source>
</evidence>
<comment type="caution">
    <text evidence="1">The sequence shown here is derived from an EMBL/GenBank/DDBJ whole genome shotgun (WGS) entry which is preliminary data.</text>
</comment>
<sequence>MRAWEEGFNQGHLDVLDEVFDESYIERTPYGVIEQGGPERAKQAYEWMCSVFGDLHFDVEQMIAEGDIVVSRAMATGTHVGEFMGVPATGRAVRFAAVVISRIAEGKHVEDWSMIDSLAILRQIAEVSMQPLASD</sequence>
<dbReference type="PANTHER" id="PTHR38436">
    <property type="entry name" value="POLYKETIDE CYCLASE SNOAL-LIKE DOMAIN"/>
    <property type="match status" value="1"/>
</dbReference>
<dbReference type="PATRIC" id="fig|1703773.3.peg.1958"/>
<dbReference type="InterPro" id="IPR032710">
    <property type="entry name" value="NTF2-like_dom_sf"/>
</dbReference>
<evidence type="ECO:0000313" key="1">
    <source>
        <dbReference type="EMBL" id="KPL05754.1"/>
    </source>
</evidence>
<accession>A0A0S8J7X0</accession>
<reference evidence="1 2" key="1">
    <citation type="journal article" date="2015" name="Microbiome">
        <title>Genomic resolution of linkages in carbon, nitrogen, and sulfur cycling among widespread estuary sediment bacteria.</title>
        <authorList>
            <person name="Baker B.J."/>
            <person name="Lazar C.S."/>
            <person name="Teske A.P."/>
            <person name="Dick G.J."/>
        </authorList>
    </citation>
    <scope>NUCLEOTIDE SEQUENCE [LARGE SCALE GENOMIC DNA]</scope>
    <source>
        <strain evidence="1">SM1_40</strain>
    </source>
</reference>
<dbReference type="Gene3D" id="3.10.450.50">
    <property type="match status" value="1"/>
</dbReference>
<dbReference type="PANTHER" id="PTHR38436:SF1">
    <property type="entry name" value="ESTER CYCLASE"/>
    <property type="match status" value="1"/>
</dbReference>
<dbReference type="AlphaFoldDB" id="A0A0S8J7X0"/>
<dbReference type="InterPro" id="IPR009959">
    <property type="entry name" value="Cyclase_SnoaL-like"/>
</dbReference>